<dbReference type="PANTHER" id="PTHR22604">
    <property type="entry name" value="OXIDOREDUCTASES"/>
    <property type="match status" value="1"/>
</dbReference>
<dbReference type="Pfam" id="PF22725">
    <property type="entry name" value="GFO_IDH_MocA_C3"/>
    <property type="match status" value="1"/>
</dbReference>
<evidence type="ECO:0000256" key="2">
    <source>
        <dbReference type="ARBA" id="ARBA00023002"/>
    </source>
</evidence>
<feature type="domain" description="Gfo/Idh/MocA-like oxidoreductase N-terminal" evidence="3">
    <location>
        <begin position="2"/>
        <end position="120"/>
    </location>
</feature>
<feature type="domain" description="GFO/IDH/MocA-like oxidoreductase" evidence="4">
    <location>
        <begin position="131"/>
        <end position="246"/>
    </location>
</feature>
<dbReference type="STRING" id="460384.SAMN05216313_108129"/>
<dbReference type="InterPro" id="IPR036291">
    <property type="entry name" value="NAD(P)-bd_dom_sf"/>
</dbReference>
<keyword evidence="6" id="KW-1185">Reference proteome</keyword>
<proteinExistence type="inferred from homology"/>
<evidence type="ECO:0000256" key="1">
    <source>
        <dbReference type="ARBA" id="ARBA00010928"/>
    </source>
</evidence>
<dbReference type="InterPro" id="IPR050984">
    <property type="entry name" value="Gfo/Idh/MocA_domain"/>
</dbReference>
<dbReference type="Proteomes" id="UP000198508">
    <property type="component" value="Unassembled WGS sequence"/>
</dbReference>
<dbReference type="EMBL" id="FOIM01000008">
    <property type="protein sequence ID" value="SET56301.1"/>
    <property type="molecule type" value="Genomic_DNA"/>
</dbReference>
<dbReference type="InterPro" id="IPR055170">
    <property type="entry name" value="GFO_IDH_MocA-like_dom"/>
</dbReference>
<evidence type="ECO:0000259" key="4">
    <source>
        <dbReference type="Pfam" id="PF22725"/>
    </source>
</evidence>
<dbReference type="AlphaFoldDB" id="A0A1I0FGG6"/>
<dbReference type="Pfam" id="PF01408">
    <property type="entry name" value="GFO_IDH_MocA"/>
    <property type="match status" value="1"/>
</dbReference>
<sequence length="326" mass="36304">MRWGILATGSIANKFALTVCSMDSREASLAAVGSRKMDSAREFAEKYHIPAFYDSYEAMVADPQVEAVYISTPNNMHYENCKMCLNAGKHVLCEKPFTTGVAQAEELYRLAEEKGLFIMEAFWIRFLPQLQHMMGLIAQGVIGEVRHARCEYGFIAQGARKIRKFNSDLGGGALLDIGIYNLGFLHMVMGQAPVSFESNVHMSEYGTDDFSAVSLTYPGGRSAHAVQAIGMDLGRAAAVFGTRGAIWLPDFQMARTMTVTPYGGQPYEVSLPWEINGFEYQIREVDRCVRAGMNTSDILKPADSLTVLRLMDEIRESWGMKFSYET</sequence>
<gene>
    <name evidence="5" type="ORF">SAMN05216313_108129</name>
</gene>
<dbReference type="SUPFAM" id="SSF51735">
    <property type="entry name" value="NAD(P)-binding Rossmann-fold domains"/>
    <property type="match status" value="1"/>
</dbReference>
<dbReference type="Gene3D" id="3.30.360.10">
    <property type="entry name" value="Dihydrodipicolinate Reductase, domain 2"/>
    <property type="match status" value="1"/>
</dbReference>
<organism evidence="5 6">
    <name type="scientific">Enterocloster lavalensis</name>
    <dbReference type="NCBI Taxonomy" id="460384"/>
    <lineage>
        <taxon>Bacteria</taxon>
        <taxon>Bacillati</taxon>
        <taxon>Bacillota</taxon>
        <taxon>Clostridia</taxon>
        <taxon>Lachnospirales</taxon>
        <taxon>Lachnospiraceae</taxon>
        <taxon>Enterocloster</taxon>
    </lineage>
</organism>
<dbReference type="RefSeq" id="WP_092362924.1">
    <property type="nucleotide sequence ID" value="NZ_CABJCG010000009.1"/>
</dbReference>
<reference evidence="6" key="1">
    <citation type="submission" date="2016-10" db="EMBL/GenBank/DDBJ databases">
        <authorList>
            <person name="Varghese N."/>
            <person name="Submissions S."/>
        </authorList>
    </citation>
    <scope>NUCLEOTIDE SEQUENCE [LARGE SCALE GENOMIC DNA]</scope>
    <source>
        <strain evidence="6">NLAE-zl-G277</strain>
    </source>
</reference>
<name>A0A1I0FGG6_9FIRM</name>
<dbReference type="PANTHER" id="PTHR22604:SF105">
    <property type="entry name" value="TRANS-1,2-DIHYDROBENZENE-1,2-DIOL DEHYDROGENASE"/>
    <property type="match status" value="1"/>
</dbReference>
<protein>
    <submittedName>
        <fullName evidence="5">Predicted dehydrogenase</fullName>
    </submittedName>
</protein>
<evidence type="ECO:0000259" key="3">
    <source>
        <dbReference type="Pfam" id="PF01408"/>
    </source>
</evidence>
<dbReference type="SUPFAM" id="SSF55347">
    <property type="entry name" value="Glyceraldehyde-3-phosphate dehydrogenase-like, C-terminal domain"/>
    <property type="match status" value="1"/>
</dbReference>
<dbReference type="Gene3D" id="3.40.50.720">
    <property type="entry name" value="NAD(P)-binding Rossmann-like Domain"/>
    <property type="match status" value="1"/>
</dbReference>
<evidence type="ECO:0000313" key="6">
    <source>
        <dbReference type="Proteomes" id="UP000198508"/>
    </source>
</evidence>
<keyword evidence="2" id="KW-0560">Oxidoreductase</keyword>
<comment type="similarity">
    <text evidence="1">Belongs to the Gfo/Idh/MocA family.</text>
</comment>
<evidence type="ECO:0000313" key="5">
    <source>
        <dbReference type="EMBL" id="SET56301.1"/>
    </source>
</evidence>
<dbReference type="InterPro" id="IPR000683">
    <property type="entry name" value="Gfo/Idh/MocA-like_OxRdtase_N"/>
</dbReference>
<accession>A0A1I0FGG6</accession>
<dbReference type="GO" id="GO:0016491">
    <property type="term" value="F:oxidoreductase activity"/>
    <property type="evidence" value="ECO:0007669"/>
    <property type="project" value="UniProtKB-KW"/>
</dbReference>
<dbReference type="GO" id="GO:0000166">
    <property type="term" value="F:nucleotide binding"/>
    <property type="evidence" value="ECO:0007669"/>
    <property type="project" value="InterPro"/>
</dbReference>